<dbReference type="Proteomes" id="UP000785679">
    <property type="component" value="Unassembled WGS sequence"/>
</dbReference>
<accession>A0A8J8NPL3</accession>
<evidence type="ECO:0000256" key="2">
    <source>
        <dbReference type="SAM" id="Phobius"/>
    </source>
</evidence>
<feature type="compositionally biased region" description="Basic and acidic residues" evidence="1">
    <location>
        <begin position="98"/>
        <end position="116"/>
    </location>
</feature>
<evidence type="ECO:0000256" key="3">
    <source>
        <dbReference type="SAM" id="SignalP"/>
    </source>
</evidence>
<sequence length="163" mass="18766">MVAAGIILPLLVLLIIWFIPKQSLDTDSQKEDQLPTDAFRVRTGIFSTLIFLVCILVSFLMCVGKMTNLTGTRVDSESTEVNNQKRLKNIQQQVKNEVLKQENSIDRENAIESPEKFDDEENVFNQHNDNEDQEGLFPRDQEQHEEDEFGFDANHQDHIEDGM</sequence>
<gene>
    <name evidence="4" type="ORF">FGO68_gene938</name>
</gene>
<keyword evidence="5" id="KW-1185">Reference proteome</keyword>
<evidence type="ECO:0000313" key="5">
    <source>
        <dbReference type="Proteomes" id="UP000785679"/>
    </source>
</evidence>
<organism evidence="4 5">
    <name type="scientific">Halteria grandinella</name>
    <dbReference type="NCBI Taxonomy" id="5974"/>
    <lineage>
        <taxon>Eukaryota</taxon>
        <taxon>Sar</taxon>
        <taxon>Alveolata</taxon>
        <taxon>Ciliophora</taxon>
        <taxon>Intramacronucleata</taxon>
        <taxon>Spirotrichea</taxon>
        <taxon>Stichotrichia</taxon>
        <taxon>Sporadotrichida</taxon>
        <taxon>Halteriidae</taxon>
        <taxon>Halteria</taxon>
    </lineage>
</organism>
<reference evidence="4" key="1">
    <citation type="submission" date="2019-06" db="EMBL/GenBank/DDBJ databases">
        <authorList>
            <person name="Zheng W."/>
        </authorList>
    </citation>
    <scope>NUCLEOTIDE SEQUENCE</scope>
    <source>
        <strain evidence="4">QDHG01</strain>
    </source>
</reference>
<keyword evidence="2" id="KW-0472">Membrane</keyword>
<protein>
    <recommendedName>
        <fullName evidence="6">Transmembrane protein</fullName>
    </recommendedName>
</protein>
<name>A0A8J8NPL3_HALGN</name>
<keyword evidence="2" id="KW-0812">Transmembrane</keyword>
<feature type="chain" id="PRO_5035267868" description="Transmembrane protein" evidence="3">
    <location>
        <begin position="24"/>
        <end position="163"/>
    </location>
</feature>
<dbReference type="AlphaFoldDB" id="A0A8J8NPL3"/>
<evidence type="ECO:0000313" key="4">
    <source>
        <dbReference type="EMBL" id="TNV79156.1"/>
    </source>
</evidence>
<keyword evidence="3" id="KW-0732">Signal</keyword>
<feature type="signal peptide" evidence="3">
    <location>
        <begin position="1"/>
        <end position="23"/>
    </location>
</feature>
<feature type="compositionally biased region" description="Basic and acidic residues" evidence="1">
    <location>
        <begin position="154"/>
        <end position="163"/>
    </location>
</feature>
<evidence type="ECO:0008006" key="6">
    <source>
        <dbReference type="Google" id="ProtNLM"/>
    </source>
</evidence>
<feature type="region of interest" description="Disordered" evidence="1">
    <location>
        <begin position="98"/>
        <end position="163"/>
    </location>
</feature>
<dbReference type="OrthoDB" id="324250at2759"/>
<dbReference type="EMBL" id="RRYP01009297">
    <property type="protein sequence ID" value="TNV79156.1"/>
    <property type="molecule type" value="Genomic_DNA"/>
</dbReference>
<proteinExistence type="predicted"/>
<feature type="transmembrane region" description="Helical" evidence="2">
    <location>
        <begin position="42"/>
        <end position="63"/>
    </location>
</feature>
<keyword evidence="2" id="KW-1133">Transmembrane helix</keyword>
<evidence type="ECO:0000256" key="1">
    <source>
        <dbReference type="SAM" id="MobiDB-lite"/>
    </source>
</evidence>
<comment type="caution">
    <text evidence="4">The sequence shown here is derived from an EMBL/GenBank/DDBJ whole genome shotgun (WGS) entry which is preliminary data.</text>
</comment>